<dbReference type="AlphaFoldDB" id="A0A5A7UN11"/>
<evidence type="ECO:0000313" key="6">
    <source>
        <dbReference type="Proteomes" id="UP000321947"/>
    </source>
</evidence>
<dbReference type="PANTHER" id="PTHR34280">
    <property type="entry name" value="OS01G0920100 PROTEIN"/>
    <property type="match status" value="1"/>
</dbReference>
<proteinExistence type="predicted"/>
<dbReference type="InterPro" id="IPR038947">
    <property type="entry name" value="At3g27210-like"/>
</dbReference>
<accession>A0A5A7UN11</accession>
<evidence type="ECO:0000256" key="2">
    <source>
        <dbReference type="SAM" id="Phobius"/>
    </source>
</evidence>
<dbReference type="EMBL" id="SSTD01003946">
    <property type="protein sequence ID" value="TYK24266.1"/>
    <property type="molecule type" value="Genomic_DNA"/>
</dbReference>
<feature type="region of interest" description="Disordered" evidence="1">
    <location>
        <begin position="143"/>
        <end position="167"/>
    </location>
</feature>
<keyword evidence="2" id="KW-0812">Transmembrane</keyword>
<dbReference type="EMBL" id="SSTE01007373">
    <property type="protein sequence ID" value="KAA0056584.1"/>
    <property type="molecule type" value="Genomic_DNA"/>
</dbReference>
<keyword evidence="2" id="KW-1133">Transmembrane helix</keyword>
<gene>
    <name evidence="4" type="ORF">E5676_scaffold205G00290</name>
    <name evidence="3" type="ORF">E6C27_scaffold288G00940</name>
</gene>
<evidence type="ECO:0000313" key="3">
    <source>
        <dbReference type="EMBL" id="KAA0056584.1"/>
    </source>
</evidence>
<evidence type="ECO:0000313" key="5">
    <source>
        <dbReference type="Proteomes" id="UP000321393"/>
    </source>
</evidence>
<organism evidence="3 5">
    <name type="scientific">Cucumis melo var. makuwa</name>
    <name type="common">Oriental melon</name>
    <dbReference type="NCBI Taxonomy" id="1194695"/>
    <lineage>
        <taxon>Eukaryota</taxon>
        <taxon>Viridiplantae</taxon>
        <taxon>Streptophyta</taxon>
        <taxon>Embryophyta</taxon>
        <taxon>Tracheophyta</taxon>
        <taxon>Spermatophyta</taxon>
        <taxon>Magnoliopsida</taxon>
        <taxon>eudicotyledons</taxon>
        <taxon>Gunneridae</taxon>
        <taxon>Pentapetalae</taxon>
        <taxon>rosids</taxon>
        <taxon>fabids</taxon>
        <taxon>Cucurbitales</taxon>
        <taxon>Cucurbitaceae</taxon>
        <taxon>Benincaseae</taxon>
        <taxon>Cucumis</taxon>
    </lineage>
</organism>
<protein>
    <submittedName>
        <fullName evidence="3">Uncharacterized protein</fullName>
    </submittedName>
</protein>
<dbReference type="OrthoDB" id="1925325at2759"/>
<feature type="transmembrane region" description="Helical" evidence="2">
    <location>
        <begin position="65"/>
        <end position="86"/>
    </location>
</feature>
<dbReference type="Proteomes" id="UP000321947">
    <property type="component" value="Unassembled WGS sequence"/>
</dbReference>
<comment type="caution">
    <text evidence="3">The sequence shown here is derived from an EMBL/GenBank/DDBJ whole genome shotgun (WGS) entry which is preliminary data.</text>
</comment>
<sequence length="263" mass="29393">MGTCASLYNRSECSAVKPPAPPETMTDQFEIPPSPIKHFKLQNNTDSAIKDISVIPNHHKTPSGLILLSLFFMGFVLFSVSFFPPWHFFDCSVSFFSPWHSLTPLKEEAFFDSRAWLDSDCEDFFSVKGDFTPSCGNTPLHHRFPAETPRTSKVSASSTDNELSNFSLPPLPPKRRKKLADLFRESLGNEGSFAFLNDEENRKADEARVSGTDSVCNSERTAGEGMDQLVDENPMELNSKMCCLPALVSRERKEDLKLINGVS</sequence>
<dbReference type="PANTHER" id="PTHR34280:SF2">
    <property type="entry name" value="OS01G0920100 PROTEIN"/>
    <property type="match status" value="1"/>
</dbReference>
<evidence type="ECO:0000256" key="1">
    <source>
        <dbReference type="SAM" id="MobiDB-lite"/>
    </source>
</evidence>
<reference evidence="5 6" key="1">
    <citation type="submission" date="2019-08" db="EMBL/GenBank/DDBJ databases">
        <title>Draft genome sequences of two oriental melons (Cucumis melo L. var makuwa).</title>
        <authorList>
            <person name="Kwon S.-Y."/>
        </authorList>
    </citation>
    <scope>NUCLEOTIDE SEQUENCE [LARGE SCALE GENOMIC DNA]</scope>
    <source>
        <strain evidence="6">cv. Chang Bougi</strain>
        <strain evidence="5">cv. SW 3</strain>
        <tissue evidence="3">Leaf</tissue>
    </source>
</reference>
<feature type="compositionally biased region" description="Polar residues" evidence="1">
    <location>
        <begin position="149"/>
        <end position="167"/>
    </location>
</feature>
<dbReference type="STRING" id="1194695.A0A5A7UN11"/>
<dbReference type="Proteomes" id="UP000321393">
    <property type="component" value="Unassembled WGS sequence"/>
</dbReference>
<keyword evidence="2" id="KW-0472">Membrane</keyword>
<evidence type="ECO:0000313" key="4">
    <source>
        <dbReference type="EMBL" id="TYK24266.1"/>
    </source>
</evidence>
<name>A0A5A7UN11_CUCMM</name>